<accession>A0A8S3EIA6</accession>
<dbReference type="Proteomes" id="UP000681720">
    <property type="component" value="Unassembled WGS sequence"/>
</dbReference>
<evidence type="ECO:0000313" key="2">
    <source>
        <dbReference type="EMBL" id="CAF5056779.1"/>
    </source>
</evidence>
<protein>
    <submittedName>
        <fullName evidence="2">Uncharacterized protein</fullName>
    </submittedName>
</protein>
<dbReference type="AlphaFoldDB" id="A0A8S3EIA6"/>
<name>A0A8S3EIA6_9BILA</name>
<sequence>QDLRNQVQLLRDQRDELEIRLTTTNEARFSRLSGMFELN</sequence>
<feature type="non-terminal residue" evidence="2">
    <location>
        <position position="1"/>
    </location>
</feature>
<dbReference type="EMBL" id="CAJOBJ010231955">
    <property type="protein sequence ID" value="CAF5056779.1"/>
    <property type="molecule type" value="Genomic_DNA"/>
</dbReference>
<proteinExistence type="predicted"/>
<evidence type="ECO:0000313" key="3">
    <source>
        <dbReference type="Proteomes" id="UP000681720"/>
    </source>
</evidence>
<comment type="caution">
    <text evidence="2">The sequence shown here is derived from an EMBL/GenBank/DDBJ whole genome shotgun (WGS) entry which is preliminary data.</text>
</comment>
<gene>
    <name evidence="1" type="ORF">BYL167_LOCUS51429</name>
    <name evidence="2" type="ORF">GIL414_LOCUS60287</name>
</gene>
<dbReference type="EMBL" id="CAJOBH010162360">
    <property type="protein sequence ID" value="CAF4883241.1"/>
    <property type="molecule type" value="Genomic_DNA"/>
</dbReference>
<dbReference type="Proteomes" id="UP000681967">
    <property type="component" value="Unassembled WGS sequence"/>
</dbReference>
<reference evidence="2" key="1">
    <citation type="submission" date="2021-02" db="EMBL/GenBank/DDBJ databases">
        <authorList>
            <person name="Nowell W R."/>
        </authorList>
    </citation>
    <scope>NUCLEOTIDE SEQUENCE</scope>
</reference>
<evidence type="ECO:0000313" key="1">
    <source>
        <dbReference type="EMBL" id="CAF4883241.1"/>
    </source>
</evidence>
<organism evidence="2 3">
    <name type="scientific">Rotaria magnacalcarata</name>
    <dbReference type="NCBI Taxonomy" id="392030"/>
    <lineage>
        <taxon>Eukaryota</taxon>
        <taxon>Metazoa</taxon>
        <taxon>Spiralia</taxon>
        <taxon>Gnathifera</taxon>
        <taxon>Rotifera</taxon>
        <taxon>Eurotatoria</taxon>
        <taxon>Bdelloidea</taxon>
        <taxon>Philodinida</taxon>
        <taxon>Philodinidae</taxon>
        <taxon>Rotaria</taxon>
    </lineage>
</organism>